<evidence type="ECO:0000256" key="5">
    <source>
        <dbReference type="ARBA" id="ARBA00022552"/>
    </source>
</evidence>
<feature type="binding site" evidence="14">
    <location>
        <position position="206"/>
    </location>
    <ligand>
        <name>S-adenosyl-L-methionine</name>
        <dbReference type="ChEBI" id="CHEBI:59789"/>
    </ligand>
</feature>
<evidence type="ECO:0000313" key="17">
    <source>
        <dbReference type="Proteomes" id="UP000614424"/>
    </source>
</evidence>
<dbReference type="InterPro" id="IPR048641">
    <property type="entry name" value="RlmN_N"/>
</dbReference>
<dbReference type="PROSITE" id="PS51918">
    <property type="entry name" value="RADICAL_SAM"/>
    <property type="match status" value="1"/>
</dbReference>
<keyword evidence="10 14" id="KW-0479">Metal-binding</keyword>
<protein>
    <recommendedName>
        <fullName evidence="14">Probable dual-specificity RNA methyltransferase RlmN</fullName>
        <ecNumber evidence="14">2.1.1.192</ecNumber>
    </recommendedName>
    <alternativeName>
        <fullName evidence="14">23S rRNA (adenine(2503)-C(2))-methyltransferase</fullName>
    </alternativeName>
    <alternativeName>
        <fullName evidence="14">23S rRNA m2A2503 methyltransferase</fullName>
    </alternativeName>
    <alternativeName>
        <fullName evidence="14">Ribosomal RNA large subunit methyltransferase N</fullName>
    </alternativeName>
    <alternativeName>
        <fullName evidence="14">tRNA (adenine(37)-C(2))-methyltransferase</fullName>
    </alternativeName>
    <alternativeName>
        <fullName evidence="14">tRNA m2A37 methyltransferase</fullName>
    </alternativeName>
</protein>
<dbReference type="CDD" id="cd01335">
    <property type="entry name" value="Radical_SAM"/>
    <property type="match status" value="1"/>
</dbReference>
<evidence type="ECO:0000313" key="16">
    <source>
        <dbReference type="EMBL" id="MBC8317221.1"/>
    </source>
</evidence>
<feature type="active site" description="Proton acceptor" evidence="14">
    <location>
        <position position="97"/>
    </location>
</feature>
<keyword evidence="7 14" id="KW-0808">Transferase</keyword>
<dbReference type="GO" id="GO:0051539">
    <property type="term" value="F:4 iron, 4 sulfur cluster binding"/>
    <property type="evidence" value="ECO:0007669"/>
    <property type="project" value="UniProtKB-UniRule"/>
</dbReference>
<keyword evidence="6 14" id="KW-0489">Methyltransferase</keyword>
<feature type="active site" description="S-methylcysteine intermediate" evidence="14">
    <location>
        <position position="347"/>
    </location>
</feature>
<comment type="caution">
    <text evidence="16">The sequence shown here is derived from an EMBL/GenBank/DDBJ whole genome shotgun (WGS) entry which is preliminary data.</text>
</comment>
<dbReference type="GO" id="GO:0005737">
    <property type="term" value="C:cytoplasm"/>
    <property type="evidence" value="ECO:0007669"/>
    <property type="project" value="UniProtKB-SubCell"/>
</dbReference>
<feature type="disulfide bond" description="(transient)" evidence="14">
    <location>
        <begin position="110"/>
        <end position="347"/>
    </location>
</feature>
<keyword evidence="11 14" id="KW-0408">Iron</keyword>
<comment type="catalytic activity">
    <reaction evidence="14">
        <text>adenosine(37) in tRNA + 2 reduced [2Fe-2S]-[ferredoxin] + 2 S-adenosyl-L-methionine = 2-methyladenosine(37) in tRNA + 5'-deoxyadenosine + L-methionine + 2 oxidized [2Fe-2S]-[ferredoxin] + S-adenosyl-L-homocysteine</text>
        <dbReference type="Rhea" id="RHEA:43332"/>
        <dbReference type="Rhea" id="RHEA-COMP:10000"/>
        <dbReference type="Rhea" id="RHEA-COMP:10001"/>
        <dbReference type="Rhea" id="RHEA-COMP:10162"/>
        <dbReference type="Rhea" id="RHEA-COMP:10485"/>
        <dbReference type="ChEBI" id="CHEBI:17319"/>
        <dbReference type="ChEBI" id="CHEBI:33737"/>
        <dbReference type="ChEBI" id="CHEBI:33738"/>
        <dbReference type="ChEBI" id="CHEBI:57844"/>
        <dbReference type="ChEBI" id="CHEBI:57856"/>
        <dbReference type="ChEBI" id="CHEBI:59789"/>
        <dbReference type="ChEBI" id="CHEBI:74411"/>
        <dbReference type="ChEBI" id="CHEBI:74497"/>
        <dbReference type="EC" id="2.1.1.192"/>
    </reaction>
</comment>
<dbReference type="InterPro" id="IPR013785">
    <property type="entry name" value="Aldolase_TIM"/>
</dbReference>
<feature type="domain" description="Radical SAM core" evidence="15">
    <location>
        <begin position="103"/>
        <end position="342"/>
    </location>
</feature>
<evidence type="ECO:0000256" key="2">
    <source>
        <dbReference type="ARBA" id="ARBA00007544"/>
    </source>
</evidence>
<evidence type="ECO:0000256" key="12">
    <source>
        <dbReference type="ARBA" id="ARBA00023014"/>
    </source>
</evidence>
<keyword evidence="3 14" id="KW-0004">4Fe-4S</keyword>
<dbReference type="Proteomes" id="UP000614424">
    <property type="component" value="Unassembled WGS sequence"/>
</dbReference>
<dbReference type="Pfam" id="PF04055">
    <property type="entry name" value="Radical_SAM"/>
    <property type="match status" value="1"/>
</dbReference>
<dbReference type="EC" id="2.1.1.192" evidence="14"/>
<dbReference type="HAMAP" id="MF_01849">
    <property type="entry name" value="RNA_methyltr_RlmN"/>
    <property type="match status" value="1"/>
</dbReference>
<feature type="binding site" evidence="14">
    <location>
        <position position="117"/>
    </location>
    <ligand>
        <name>[4Fe-4S] cluster</name>
        <dbReference type="ChEBI" id="CHEBI:49883"/>
        <note>4Fe-4S-S-AdoMet</note>
    </ligand>
</feature>
<dbReference type="SUPFAM" id="SSF102114">
    <property type="entry name" value="Radical SAM enzymes"/>
    <property type="match status" value="1"/>
</dbReference>
<dbReference type="SFLD" id="SFLDF00275">
    <property type="entry name" value="adenosine_C2_methyltransferase"/>
    <property type="match status" value="1"/>
</dbReference>
<feature type="binding site" evidence="14">
    <location>
        <position position="304"/>
    </location>
    <ligand>
        <name>S-adenosyl-L-methionine</name>
        <dbReference type="ChEBI" id="CHEBI:59789"/>
    </ligand>
</feature>
<dbReference type="AlphaFoldDB" id="A0A8J6NA90"/>
<dbReference type="GO" id="GO:0019843">
    <property type="term" value="F:rRNA binding"/>
    <property type="evidence" value="ECO:0007669"/>
    <property type="project" value="UniProtKB-UniRule"/>
</dbReference>
<comment type="catalytic activity">
    <reaction evidence="14">
        <text>adenosine(2503) in 23S rRNA + 2 reduced [2Fe-2S]-[ferredoxin] + 2 S-adenosyl-L-methionine = 2-methyladenosine(2503) in 23S rRNA + 5'-deoxyadenosine + L-methionine + 2 oxidized [2Fe-2S]-[ferredoxin] + S-adenosyl-L-homocysteine</text>
        <dbReference type="Rhea" id="RHEA:42916"/>
        <dbReference type="Rhea" id="RHEA-COMP:10000"/>
        <dbReference type="Rhea" id="RHEA-COMP:10001"/>
        <dbReference type="Rhea" id="RHEA-COMP:10152"/>
        <dbReference type="Rhea" id="RHEA-COMP:10282"/>
        <dbReference type="ChEBI" id="CHEBI:17319"/>
        <dbReference type="ChEBI" id="CHEBI:33737"/>
        <dbReference type="ChEBI" id="CHEBI:33738"/>
        <dbReference type="ChEBI" id="CHEBI:57844"/>
        <dbReference type="ChEBI" id="CHEBI:57856"/>
        <dbReference type="ChEBI" id="CHEBI:59789"/>
        <dbReference type="ChEBI" id="CHEBI:74411"/>
        <dbReference type="ChEBI" id="CHEBI:74497"/>
        <dbReference type="EC" id="2.1.1.192"/>
    </reaction>
</comment>
<dbReference type="Gene3D" id="1.10.150.530">
    <property type="match status" value="1"/>
</dbReference>
<dbReference type="Pfam" id="PF21016">
    <property type="entry name" value="RlmN_N"/>
    <property type="match status" value="1"/>
</dbReference>
<keyword evidence="5 14" id="KW-0698">rRNA processing</keyword>
<dbReference type="InterPro" id="IPR040072">
    <property type="entry name" value="Methyltransferase_A"/>
</dbReference>
<keyword evidence="12 14" id="KW-0411">Iron-sulfur</keyword>
<evidence type="ECO:0000256" key="4">
    <source>
        <dbReference type="ARBA" id="ARBA00022490"/>
    </source>
</evidence>
<dbReference type="InterPro" id="IPR027492">
    <property type="entry name" value="RNA_MTrfase_RlmN"/>
</dbReference>
<dbReference type="GO" id="GO:0030488">
    <property type="term" value="P:tRNA methylation"/>
    <property type="evidence" value="ECO:0007669"/>
    <property type="project" value="UniProtKB-UniRule"/>
</dbReference>
<keyword evidence="4 14" id="KW-0963">Cytoplasm</keyword>
<dbReference type="SFLD" id="SFLDS00029">
    <property type="entry name" value="Radical_SAM"/>
    <property type="match status" value="1"/>
</dbReference>
<dbReference type="EMBL" id="JACNJZ010000076">
    <property type="protein sequence ID" value="MBC8317221.1"/>
    <property type="molecule type" value="Genomic_DNA"/>
</dbReference>
<feature type="binding site" evidence="14">
    <location>
        <begin position="174"/>
        <end position="175"/>
    </location>
    <ligand>
        <name>S-adenosyl-L-methionine</name>
        <dbReference type="ChEBI" id="CHEBI:59789"/>
    </ligand>
</feature>
<name>A0A8J6NA90_9BACT</name>
<dbReference type="Gene3D" id="3.20.20.70">
    <property type="entry name" value="Aldolase class I"/>
    <property type="match status" value="1"/>
</dbReference>
<comment type="similarity">
    <text evidence="2 14">Belongs to the radical SAM superfamily. RlmN family.</text>
</comment>
<keyword evidence="9 14" id="KW-0819">tRNA processing</keyword>
<keyword evidence="13 14" id="KW-1015">Disulfide bond</keyword>
<evidence type="ECO:0000256" key="9">
    <source>
        <dbReference type="ARBA" id="ARBA00022694"/>
    </source>
</evidence>
<dbReference type="PANTHER" id="PTHR30544">
    <property type="entry name" value="23S RRNA METHYLTRANSFERASE"/>
    <property type="match status" value="1"/>
</dbReference>
<evidence type="ECO:0000256" key="10">
    <source>
        <dbReference type="ARBA" id="ARBA00022723"/>
    </source>
</evidence>
<dbReference type="NCBIfam" id="TIGR00048">
    <property type="entry name" value="rRNA_mod_RlmN"/>
    <property type="match status" value="1"/>
</dbReference>
<evidence type="ECO:0000259" key="15">
    <source>
        <dbReference type="PROSITE" id="PS51918"/>
    </source>
</evidence>
<feature type="binding site" evidence="14">
    <location>
        <begin position="228"/>
        <end position="230"/>
    </location>
    <ligand>
        <name>S-adenosyl-L-methionine</name>
        <dbReference type="ChEBI" id="CHEBI:59789"/>
    </ligand>
</feature>
<dbReference type="InterPro" id="IPR058240">
    <property type="entry name" value="rSAM_sf"/>
</dbReference>
<dbReference type="GO" id="GO:0000049">
    <property type="term" value="F:tRNA binding"/>
    <property type="evidence" value="ECO:0007669"/>
    <property type="project" value="UniProtKB-UniRule"/>
</dbReference>
<comment type="cofactor">
    <cofactor evidence="14">
        <name>[4Fe-4S] cluster</name>
        <dbReference type="ChEBI" id="CHEBI:49883"/>
    </cofactor>
    <text evidence="14">Binds 1 [4Fe-4S] cluster. The cluster is coordinated with 3 cysteines and an exchangeable S-adenosyl-L-methionine.</text>
</comment>
<dbReference type="SFLD" id="SFLDG01062">
    <property type="entry name" value="methyltransferase_(Class_A)"/>
    <property type="match status" value="1"/>
</dbReference>
<dbReference type="InterPro" id="IPR007197">
    <property type="entry name" value="rSAM"/>
</dbReference>
<dbReference type="GO" id="GO:0070040">
    <property type="term" value="F:rRNA (adenine(2503)-C2-)-methyltransferase activity"/>
    <property type="evidence" value="ECO:0007669"/>
    <property type="project" value="UniProtKB-UniRule"/>
</dbReference>
<dbReference type="GO" id="GO:0046872">
    <property type="term" value="F:metal ion binding"/>
    <property type="evidence" value="ECO:0007669"/>
    <property type="project" value="UniProtKB-KW"/>
</dbReference>
<evidence type="ECO:0000256" key="3">
    <source>
        <dbReference type="ARBA" id="ARBA00022485"/>
    </source>
</evidence>
<comment type="miscellaneous">
    <text evidence="14">Reaction proceeds by a ping-pong mechanism involving intermediate methylation of a conserved cysteine residue.</text>
</comment>
<evidence type="ECO:0000256" key="11">
    <source>
        <dbReference type="ARBA" id="ARBA00023004"/>
    </source>
</evidence>
<evidence type="ECO:0000256" key="13">
    <source>
        <dbReference type="ARBA" id="ARBA00023157"/>
    </source>
</evidence>
<organism evidence="16 17">
    <name type="scientific">Candidatus Desulfobia pelagia</name>
    <dbReference type="NCBI Taxonomy" id="2841692"/>
    <lineage>
        <taxon>Bacteria</taxon>
        <taxon>Pseudomonadati</taxon>
        <taxon>Thermodesulfobacteriota</taxon>
        <taxon>Desulfobulbia</taxon>
        <taxon>Desulfobulbales</taxon>
        <taxon>Desulfobulbaceae</taxon>
        <taxon>Candidatus Desulfobia</taxon>
    </lineage>
</organism>
<evidence type="ECO:0000256" key="14">
    <source>
        <dbReference type="HAMAP-Rule" id="MF_01849"/>
    </source>
</evidence>
<comment type="function">
    <text evidence="14">Specifically methylates position 2 of adenine 2503 in 23S rRNA and position 2 of adenine 37 in tRNAs.</text>
</comment>
<comment type="subcellular location">
    <subcellularLocation>
        <location evidence="1 14">Cytoplasm</location>
    </subcellularLocation>
</comment>
<dbReference type="GO" id="GO:0002935">
    <property type="term" value="F:tRNA (adenine(37)-C2)-methyltransferase activity"/>
    <property type="evidence" value="ECO:0007669"/>
    <property type="project" value="UniProtKB-UniRule"/>
</dbReference>
<dbReference type="GO" id="GO:0070475">
    <property type="term" value="P:rRNA base methylation"/>
    <property type="evidence" value="ECO:0007669"/>
    <property type="project" value="UniProtKB-UniRule"/>
</dbReference>
<dbReference type="PANTHER" id="PTHR30544:SF5">
    <property type="entry name" value="RADICAL SAM CORE DOMAIN-CONTAINING PROTEIN"/>
    <property type="match status" value="1"/>
</dbReference>
<dbReference type="InterPro" id="IPR004383">
    <property type="entry name" value="rRNA_lsu_MTrfase_RlmN/Cfr"/>
</dbReference>
<reference evidence="16 17" key="1">
    <citation type="submission" date="2020-08" db="EMBL/GenBank/DDBJ databases">
        <title>Bridging the membrane lipid divide: bacteria of the FCB group superphylum have the potential to synthesize archaeal ether lipids.</title>
        <authorList>
            <person name="Villanueva L."/>
            <person name="Von Meijenfeldt F.A.B."/>
            <person name="Westbye A.B."/>
            <person name="Yadav S."/>
            <person name="Hopmans E.C."/>
            <person name="Dutilh B.E."/>
            <person name="Sinninghe Damste J.S."/>
        </authorList>
    </citation>
    <scope>NUCLEOTIDE SEQUENCE [LARGE SCALE GENOMIC DNA]</scope>
    <source>
        <strain evidence="16">NIOZ-UU47</strain>
    </source>
</reference>
<proteinExistence type="inferred from homology"/>
<evidence type="ECO:0000256" key="1">
    <source>
        <dbReference type="ARBA" id="ARBA00004496"/>
    </source>
</evidence>
<evidence type="ECO:0000256" key="8">
    <source>
        <dbReference type="ARBA" id="ARBA00022691"/>
    </source>
</evidence>
<dbReference type="FunFam" id="3.20.20.70:FF:000014">
    <property type="entry name" value="Probable dual-specificity RNA methyltransferase RlmN"/>
    <property type="match status" value="1"/>
</dbReference>
<evidence type="ECO:0000256" key="7">
    <source>
        <dbReference type="ARBA" id="ARBA00022679"/>
    </source>
</evidence>
<dbReference type="PIRSF" id="PIRSF006004">
    <property type="entry name" value="CHP00048"/>
    <property type="match status" value="1"/>
</dbReference>
<accession>A0A8J6NA90</accession>
<gene>
    <name evidence="14 16" type="primary">rlmN</name>
    <name evidence="16" type="ORF">H8E41_04905</name>
</gene>
<feature type="binding site" evidence="14">
    <location>
        <position position="124"/>
    </location>
    <ligand>
        <name>[4Fe-4S] cluster</name>
        <dbReference type="ChEBI" id="CHEBI:49883"/>
        <note>4Fe-4S-S-AdoMet</note>
    </ligand>
</feature>
<feature type="binding site" evidence="14">
    <location>
        <position position="121"/>
    </location>
    <ligand>
        <name>[4Fe-4S] cluster</name>
        <dbReference type="ChEBI" id="CHEBI:49883"/>
        <note>4Fe-4S-S-AdoMet</note>
    </ligand>
</feature>
<sequence length="359" mass="39777">MTSSPDNKTDLKNISLPELADLLESLGLPGSRARHIFAWLMRPGNHELNRMEELKKEIKDKLSTKARISTLTPATVEESRDGTRKYAFSLDDRSHIESVLIPEGDRHTLCLSSQVGCAMACTFCLTGTMGFKRNLQPSEIVNQVLAVMEDMVARGIKRGTHREFINNLVFMGMGEPLANYNNLIRALTILMTEEGLGFTERRVTVSTCGIAPRILTLGQDARVNLAISLHAADDDVRNTIMPVNSSYGVDELLAACRGYPLAKKRIVLVEYILLKDVNDSPDQARLLAAKLVDLPCRINLLPYNECEDAPYSRPAEETILAFQKILRDAGYTTLIRQSRGSDISAACGQLAGQSNLRRD</sequence>
<evidence type="ECO:0000256" key="6">
    <source>
        <dbReference type="ARBA" id="ARBA00022603"/>
    </source>
</evidence>
<keyword evidence="8 14" id="KW-0949">S-adenosyl-L-methionine</keyword>